<feature type="transmembrane region" description="Helical" evidence="12">
    <location>
        <begin position="135"/>
        <end position="151"/>
    </location>
</feature>
<keyword evidence="12" id="KW-1003">Cell membrane</keyword>
<keyword evidence="9 12" id="KW-0472">Membrane</keyword>
<proteinExistence type="inferred from homology"/>
<comment type="pathway">
    <text evidence="12">Cell wall biogenesis; peptidoglycan biosynthesis.</text>
</comment>
<dbReference type="GO" id="GO:0051992">
    <property type="term" value="F:UDP-N-acetylmuramoyl-L-alanyl-D-glutamyl-meso-2,6-diaminopimelyl-D-alanyl-D-alanine:undecaprenyl-phosphate transferase activity"/>
    <property type="evidence" value="ECO:0007669"/>
    <property type="project" value="RHEA"/>
</dbReference>
<keyword evidence="11 12" id="KW-0961">Cell wall biogenesis/degradation</keyword>
<dbReference type="AlphaFoldDB" id="A0A178INC1"/>
<dbReference type="EC" id="2.7.8.13" evidence="12 13"/>
<evidence type="ECO:0000256" key="3">
    <source>
        <dbReference type="ARBA" id="ARBA00022618"/>
    </source>
</evidence>
<comment type="cofactor">
    <cofactor evidence="12 14">
        <name>Mg(2+)</name>
        <dbReference type="ChEBI" id="CHEBI:18420"/>
    </cofactor>
</comment>
<evidence type="ECO:0000256" key="14">
    <source>
        <dbReference type="PIRSR" id="PIRSR600715-1"/>
    </source>
</evidence>
<comment type="similarity">
    <text evidence="2 12">Belongs to the glycosyltransferase 4 family. MraY subfamily.</text>
</comment>
<dbReference type="Proteomes" id="UP000078486">
    <property type="component" value="Unassembled WGS sequence"/>
</dbReference>
<dbReference type="EMBL" id="LRRQ01000028">
    <property type="protein sequence ID" value="OAM91392.1"/>
    <property type="molecule type" value="Genomic_DNA"/>
</dbReference>
<feature type="transmembrane region" description="Helical" evidence="12">
    <location>
        <begin position="74"/>
        <end position="91"/>
    </location>
</feature>
<keyword evidence="7 12" id="KW-0573">Peptidoglycan synthesis</keyword>
<comment type="catalytic activity">
    <reaction evidence="12">
        <text>UDP-N-acetyl-alpha-D-muramoyl-L-alanyl-gamma-D-glutamyl-meso-2,6-diaminopimeloyl-D-alanyl-D-alanine + di-trans,octa-cis-undecaprenyl phosphate = di-trans,octa-cis-undecaprenyl diphospho-N-acetyl-alpha-D-muramoyl-L-alanyl-D-glutamyl-meso-2,6-diaminopimeloyl-D-alanyl-D-alanine + UMP</text>
        <dbReference type="Rhea" id="RHEA:28386"/>
        <dbReference type="ChEBI" id="CHEBI:57865"/>
        <dbReference type="ChEBI" id="CHEBI:60392"/>
        <dbReference type="ChEBI" id="CHEBI:61386"/>
        <dbReference type="ChEBI" id="CHEBI:61387"/>
        <dbReference type="EC" id="2.7.8.13"/>
    </reaction>
</comment>
<dbReference type="GO" id="GO:0009252">
    <property type="term" value="P:peptidoglycan biosynthetic process"/>
    <property type="evidence" value="ECO:0007669"/>
    <property type="project" value="UniProtKB-UniRule"/>
</dbReference>
<evidence type="ECO:0000256" key="10">
    <source>
        <dbReference type="ARBA" id="ARBA00023306"/>
    </source>
</evidence>
<comment type="function">
    <text evidence="12">Catalyzes the initial step of the lipid cycle reactions in the biosynthesis of the cell wall peptidoglycan: transfers peptidoglycan precursor phospho-MurNAc-pentapeptide from UDP-MurNAc-pentapeptide onto the lipid carrier undecaprenyl phosphate, yielding undecaprenyl-pyrophosphoryl-MurNAc-pentapeptide, known as lipid I.</text>
</comment>
<dbReference type="GO" id="GO:0071555">
    <property type="term" value="P:cell wall organization"/>
    <property type="evidence" value="ECO:0007669"/>
    <property type="project" value="UniProtKB-KW"/>
</dbReference>
<evidence type="ECO:0000256" key="1">
    <source>
        <dbReference type="ARBA" id="ARBA00004141"/>
    </source>
</evidence>
<dbReference type="Pfam" id="PF10555">
    <property type="entry name" value="MraY_sig1"/>
    <property type="match status" value="1"/>
</dbReference>
<dbReference type="InterPro" id="IPR000715">
    <property type="entry name" value="Glycosyl_transferase_4"/>
</dbReference>
<keyword evidence="3 12" id="KW-0132">Cell division</keyword>
<evidence type="ECO:0000256" key="8">
    <source>
        <dbReference type="ARBA" id="ARBA00022989"/>
    </source>
</evidence>
<dbReference type="InterPro" id="IPR003524">
    <property type="entry name" value="PNAcMuramoyl-5peptid_Trfase"/>
</dbReference>
<dbReference type="PANTHER" id="PTHR22926">
    <property type="entry name" value="PHOSPHO-N-ACETYLMURAMOYL-PENTAPEPTIDE-TRANSFERASE"/>
    <property type="match status" value="1"/>
</dbReference>
<dbReference type="OrthoDB" id="9805475at2"/>
<keyword evidence="12 14" id="KW-0460">Magnesium</keyword>
<dbReference type="PANTHER" id="PTHR22926:SF5">
    <property type="entry name" value="PHOSPHO-N-ACETYLMURAMOYL-PENTAPEPTIDE-TRANSFERASE HOMOLOG"/>
    <property type="match status" value="1"/>
</dbReference>
<dbReference type="UniPathway" id="UPA00219"/>
<accession>A0A178INC1</accession>
<feature type="transmembrane region" description="Helical" evidence="12">
    <location>
        <begin position="246"/>
        <end position="263"/>
    </location>
</feature>
<keyword evidence="8 12" id="KW-1133">Transmembrane helix</keyword>
<feature type="binding site" evidence="14">
    <location>
        <position position="274"/>
    </location>
    <ligand>
        <name>Mg(2+)</name>
        <dbReference type="ChEBI" id="CHEBI:18420"/>
    </ligand>
</feature>
<evidence type="ECO:0000256" key="2">
    <source>
        <dbReference type="ARBA" id="ARBA00005583"/>
    </source>
</evidence>
<protein>
    <recommendedName>
        <fullName evidence="12 13">Phospho-N-acetylmuramoyl-pentapeptide-transferase</fullName>
        <ecNumber evidence="12 13">2.7.8.13</ecNumber>
    </recommendedName>
    <alternativeName>
        <fullName evidence="12">UDP-MurNAc-pentapeptide phosphotransferase</fullName>
    </alternativeName>
</protein>
<sequence>MLSYLADYESWFGPLRLLRFITFRTLMGAGTAALIGFVLGPWLIHRLRVLKFGQHYDDDRTGDLAVRFDKKNTPTMGGLLIFLSVFLSTVLWARPNIWIMVALFVFAALTAVGFRDDYLKVVRKSRDGISSREKMFWQTLITVIALVALLMEPVSAAKIRELWVPFLKQPVWIFAGWLGMFALFVMMFLWVVGFSNAINLTDGLDGLAVGCTITVALVYGIMAYAAGNTFISDYLLISFVPGTGELAVICGALVGAGLSFLWFNSHPAEVFMGDTGSLALGGLIGMIAFMVQQPFTLIIVGGVFVAEACSVMIQVGFFKYTRRRHGEGRRFFLMAPVHHHFQKRGWPETKVVARFWIISLICALAGLGTLKLR</sequence>
<dbReference type="PROSITE" id="PS01347">
    <property type="entry name" value="MRAY_1"/>
    <property type="match status" value="1"/>
</dbReference>
<dbReference type="CDD" id="cd06852">
    <property type="entry name" value="GT_MraY"/>
    <property type="match status" value="1"/>
</dbReference>
<feature type="transmembrane region" description="Helical" evidence="12">
    <location>
        <begin position="97"/>
        <end position="114"/>
    </location>
</feature>
<gene>
    <name evidence="12" type="primary">mraY</name>
    <name evidence="15" type="ORF">AW736_03260</name>
</gene>
<feature type="transmembrane region" description="Helical" evidence="12">
    <location>
        <begin position="204"/>
        <end position="226"/>
    </location>
</feature>
<evidence type="ECO:0000313" key="15">
    <source>
        <dbReference type="EMBL" id="OAM91392.1"/>
    </source>
</evidence>
<feature type="transmembrane region" description="Helical" evidence="12">
    <location>
        <begin position="171"/>
        <end position="192"/>
    </location>
</feature>
<keyword evidence="10 12" id="KW-0131">Cell cycle</keyword>
<dbReference type="GO" id="GO:0008963">
    <property type="term" value="F:phospho-N-acetylmuramoyl-pentapeptide-transferase activity"/>
    <property type="evidence" value="ECO:0007669"/>
    <property type="project" value="UniProtKB-UniRule"/>
</dbReference>
<dbReference type="GO" id="GO:0008360">
    <property type="term" value="P:regulation of cell shape"/>
    <property type="evidence" value="ECO:0007669"/>
    <property type="project" value="UniProtKB-KW"/>
</dbReference>
<dbReference type="InterPro" id="IPR018480">
    <property type="entry name" value="PNAcMuramoyl-5peptid_Trfase_CS"/>
</dbReference>
<evidence type="ECO:0000256" key="5">
    <source>
        <dbReference type="ARBA" id="ARBA00022692"/>
    </source>
</evidence>
<keyword evidence="4 12" id="KW-0808">Transferase</keyword>
<dbReference type="PROSITE" id="PS01348">
    <property type="entry name" value="MRAY_2"/>
    <property type="match status" value="1"/>
</dbReference>
<feature type="binding site" evidence="14">
    <location>
        <position position="199"/>
    </location>
    <ligand>
        <name>Mg(2+)</name>
        <dbReference type="ChEBI" id="CHEBI:18420"/>
    </ligand>
</feature>
<evidence type="ECO:0000256" key="7">
    <source>
        <dbReference type="ARBA" id="ARBA00022984"/>
    </source>
</evidence>
<feature type="transmembrane region" description="Helical" evidence="12">
    <location>
        <begin position="20"/>
        <end position="44"/>
    </location>
</feature>
<evidence type="ECO:0000256" key="9">
    <source>
        <dbReference type="ARBA" id="ARBA00023136"/>
    </source>
</evidence>
<dbReference type="HAMAP" id="MF_00038">
    <property type="entry name" value="MraY"/>
    <property type="match status" value="1"/>
</dbReference>
<feature type="transmembrane region" description="Helical" evidence="12">
    <location>
        <begin position="297"/>
        <end position="320"/>
    </location>
</feature>
<keyword evidence="5 12" id="KW-0812">Transmembrane</keyword>
<organism evidence="15 16">
    <name type="scientific">Termitidicoccus mucosus</name>
    <dbReference type="NCBI Taxonomy" id="1184151"/>
    <lineage>
        <taxon>Bacteria</taxon>
        <taxon>Pseudomonadati</taxon>
        <taxon>Verrucomicrobiota</taxon>
        <taxon>Opitutia</taxon>
        <taxon>Opitutales</taxon>
        <taxon>Opitutaceae</taxon>
        <taxon>Termitidicoccus</taxon>
    </lineage>
</organism>
<comment type="subcellular location">
    <subcellularLocation>
        <location evidence="12">Cell membrane</location>
        <topology evidence="12">Multi-pass membrane protein</topology>
    </subcellularLocation>
    <subcellularLocation>
        <location evidence="1">Membrane</location>
        <topology evidence="1">Multi-pass membrane protein</topology>
    </subcellularLocation>
</comment>
<evidence type="ECO:0000256" key="4">
    <source>
        <dbReference type="ARBA" id="ARBA00022679"/>
    </source>
</evidence>
<feature type="transmembrane region" description="Helical" evidence="12">
    <location>
        <begin position="270"/>
        <end position="291"/>
    </location>
</feature>
<dbReference type="Pfam" id="PF00953">
    <property type="entry name" value="Glycos_transf_4"/>
    <property type="match status" value="1"/>
</dbReference>
<name>A0A178INC1_9BACT</name>
<dbReference type="GO" id="GO:0051301">
    <property type="term" value="P:cell division"/>
    <property type="evidence" value="ECO:0007669"/>
    <property type="project" value="UniProtKB-KW"/>
</dbReference>
<dbReference type="NCBIfam" id="TIGR00445">
    <property type="entry name" value="mraY"/>
    <property type="match status" value="1"/>
</dbReference>
<keyword evidence="6 12" id="KW-0133">Cell shape</keyword>
<dbReference type="GO" id="GO:0005886">
    <property type="term" value="C:plasma membrane"/>
    <property type="evidence" value="ECO:0007669"/>
    <property type="project" value="UniProtKB-SubCell"/>
</dbReference>
<dbReference type="STRING" id="1184151.AW736_03260"/>
<evidence type="ECO:0000256" key="13">
    <source>
        <dbReference type="NCBIfam" id="TIGR00445"/>
    </source>
</evidence>
<evidence type="ECO:0000313" key="16">
    <source>
        <dbReference type="Proteomes" id="UP000078486"/>
    </source>
</evidence>
<keyword evidence="16" id="KW-1185">Reference proteome</keyword>
<dbReference type="GO" id="GO:0046872">
    <property type="term" value="F:metal ion binding"/>
    <property type="evidence" value="ECO:0007669"/>
    <property type="project" value="UniProtKB-KW"/>
</dbReference>
<comment type="caution">
    <text evidence="15">The sequence shown here is derived from an EMBL/GenBank/DDBJ whole genome shotgun (WGS) entry which is preliminary data.</text>
</comment>
<reference evidence="15 16" key="1">
    <citation type="submission" date="2016-01" db="EMBL/GenBank/DDBJ databases">
        <title>High potential of lignocellulose degradation of a new Verrucomicrobia species.</title>
        <authorList>
            <person name="Wang Y."/>
            <person name="Shi Y."/>
            <person name="Qiu Z."/>
            <person name="Liu S."/>
            <person name="Yang H."/>
        </authorList>
    </citation>
    <scope>NUCLEOTIDE SEQUENCE [LARGE SCALE GENOMIC DNA]</scope>
    <source>
        <strain evidence="15 16">TSB47</strain>
    </source>
</reference>
<feature type="transmembrane region" description="Helical" evidence="12">
    <location>
        <begin position="351"/>
        <end position="370"/>
    </location>
</feature>
<evidence type="ECO:0000256" key="12">
    <source>
        <dbReference type="HAMAP-Rule" id="MF_00038"/>
    </source>
</evidence>
<evidence type="ECO:0000256" key="11">
    <source>
        <dbReference type="ARBA" id="ARBA00023316"/>
    </source>
</evidence>
<evidence type="ECO:0000256" key="6">
    <source>
        <dbReference type="ARBA" id="ARBA00022960"/>
    </source>
</evidence>
<dbReference type="RefSeq" id="WP_084441835.1">
    <property type="nucleotide sequence ID" value="NZ_CP109796.1"/>
</dbReference>
<keyword evidence="12 14" id="KW-0479">Metal-binding</keyword>